<reference evidence="2 3" key="1">
    <citation type="submission" date="2017-11" db="EMBL/GenBank/DDBJ databases">
        <authorList>
            <person name="Kracher B."/>
        </authorList>
    </citation>
    <scope>NUCLEOTIDE SEQUENCE [LARGE SCALE GENOMIC DNA]</scope>
    <source>
        <strain evidence="2 3">RACE1</strain>
    </source>
</reference>
<dbReference type="Proteomes" id="UP000275772">
    <property type="component" value="Unassembled WGS sequence"/>
</dbReference>
<dbReference type="VEuPathDB" id="FungiDB:BLGHR1_11001"/>
<evidence type="ECO:0000313" key="3">
    <source>
        <dbReference type="Proteomes" id="UP000275772"/>
    </source>
</evidence>
<keyword evidence="1" id="KW-1133">Transmembrane helix</keyword>
<gene>
    <name evidence="2" type="ORF">BLGHR1_11001</name>
</gene>
<proteinExistence type="predicted"/>
<accession>A0A383UKE6</accession>
<keyword evidence="1" id="KW-0812">Transmembrane</keyword>
<feature type="transmembrane region" description="Helical" evidence="1">
    <location>
        <begin position="39"/>
        <end position="61"/>
    </location>
</feature>
<organism evidence="2 3">
    <name type="scientific">Blumeria hordei</name>
    <name type="common">Barley powdery mildew</name>
    <name type="synonym">Blumeria graminis f. sp. hordei</name>
    <dbReference type="NCBI Taxonomy" id="2867405"/>
    <lineage>
        <taxon>Eukaryota</taxon>
        <taxon>Fungi</taxon>
        <taxon>Dikarya</taxon>
        <taxon>Ascomycota</taxon>
        <taxon>Pezizomycotina</taxon>
        <taxon>Leotiomycetes</taxon>
        <taxon>Erysiphales</taxon>
        <taxon>Erysiphaceae</taxon>
        <taxon>Blumeria</taxon>
    </lineage>
</organism>
<name>A0A383UKE6_BLUHO</name>
<dbReference type="AlphaFoldDB" id="A0A383UKE6"/>
<dbReference type="EMBL" id="UNSH01000008">
    <property type="protein sequence ID" value="SZF00269.1"/>
    <property type="molecule type" value="Genomic_DNA"/>
</dbReference>
<keyword evidence="1" id="KW-0472">Membrane</keyword>
<protein>
    <submittedName>
        <fullName evidence="2">Uncharacterized protein</fullName>
    </submittedName>
</protein>
<evidence type="ECO:0000313" key="2">
    <source>
        <dbReference type="EMBL" id="SZF00269.1"/>
    </source>
</evidence>
<evidence type="ECO:0000256" key="1">
    <source>
        <dbReference type="SAM" id="Phobius"/>
    </source>
</evidence>
<sequence length="68" mass="7638">MTRPDDLKVQTSLTYQSSGITLDNSSLYLKWRMNRVWRVACYGIIHLASSVSGCCGCTWSLCGYLNVN</sequence>